<proteinExistence type="predicted"/>
<dbReference type="Proteomes" id="UP000002217">
    <property type="component" value="Chromosome"/>
</dbReference>
<dbReference type="eggNOG" id="COG4198">
    <property type="taxonomic scope" value="Bacteria"/>
</dbReference>
<evidence type="ECO:0008006" key="4">
    <source>
        <dbReference type="Google" id="ProtNLM"/>
    </source>
</evidence>
<dbReference type="RefSeq" id="WP_015756350.1">
    <property type="nucleotide sequence ID" value="NC_013216.1"/>
</dbReference>
<dbReference type="Pfam" id="PF06245">
    <property type="entry name" value="DUF1015"/>
    <property type="match status" value="1"/>
</dbReference>
<dbReference type="PIRSF" id="PIRSF033563">
    <property type="entry name" value="UCP033563"/>
    <property type="match status" value="1"/>
</dbReference>
<protein>
    <recommendedName>
        <fullName evidence="4">DUF1015 domain-containing protein</fullName>
    </recommendedName>
</protein>
<dbReference type="EMBL" id="CP001720">
    <property type="protein sequence ID" value="ACV61632.1"/>
    <property type="molecule type" value="Genomic_DNA"/>
</dbReference>
<reference evidence="2 3" key="1">
    <citation type="journal article" date="2009" name="Stand. Genomic Sci.">
        <title>Complete genome sequence of Desulfotomaculum acetoxidans type strain (5575).</title>
        <authorList>
            <person name="Spring S."/>
            <person name="Lapidus A."/>
            <person name="Schroder M."/>
            <person name="Gleim D."/>
            <person name="Sims D."/>
            <person name="Meincke L."/>
            <person name="Glavina Del Rio T."/>
            <person name="Tice H."/>
            <person name="Copeland A."/>
            <person name="Cheng J.F."/>
            <person name="Lucas S."/>
            <person name="Chen F."/>
            <person name="Nolan M."/>
            <person name="Bruce D."/>
            <person name="Goodwin L."/>
            <person name="Pitluck S."/>
            <person name="Ivanova N."/>
            <person name="Mavromatis K."/>
            <person name="Mikhailova N."/>
            <person name="Pati A."/>
            <person name="Chen A."/>
            <person name="Palaniappan K."/>
            <person name="Land M."/>
            <person name="Hauser L."/>
            <person name="Chang Y.J."/>
            <person name="Jeffries C.D."/>
            <person name="Chain P."/>
            <person name="Saunders E."/>
            <person name="Brettin T."/>
            <person name="Detter J.C."/>
            <person name="Goker M."/>
            <person name="Bristow J."/>
            <person name="Eisen J.A."/>
            <person name="Markowitz V."/>
            <person name="Hugenholtz P."/>
            <person name="Kyrpides N.C."/>
            <person name="Klenk H.P."/>
            <person name="Han C."/>
        </authorList>
    </citation>
    <scope>NUCLEOTIDE SEQUENCE [LARGE SCALE GENOMIC DNA]</scope>
    <source>
        <strain evidence="3">ATCC 49208 / DSM 771 / VKM B-1644</strain>
    </source>
</reference>
<dbReference type="AlphaFoldDB" id="C8W1I7"/>
<organism evidence="2 3">
    <name type="scientific">Desulfofarcimen acetoxidans (strain ATCC 49208 / DSM 771 / KCTC 5769 / VKM B-1644 / 5575)</name>
    <name type="common">Desulfotomaculum acetoxidans</name>
    <dbReference type="NCBI Taxonomy" id="485916"/>
    <lineage>
        <taxon>Bacteria</taxon>
        <taxon>Bacillati</taxon>
        <taxon>Bacillota</taxon>
        <taxon>Clostridia</taxon>
        <taxon>Eubacteriales</taxon>
        <taxon>Peptococcaceae</taxon>
        <taxon>Desulfofarcimen</taxon>
    </lineage>
</organism>
<dbReference type="PANTHER" id="PTHR36454:SF1">
    <property type="entry name" value="DUF1015 DOMAIN-CONTAINING PROTEIN"/>
    <property type="match status" value="1"/>
</dbReference>
<dbReference type="PANTHER" id="PTHR36454">
    <property type="entry name" value="LMO2823 PROTEIN"/>
    <property type="match status" value="1"/>
</dbReference>
<dbReference type="InterPro" id="IPR008323">
    <property type="entry name" value="UCP033563"/>
</dbReference>
<accession>C8W1I7</accession>
<sequence>MATIIPIKGLRYNQSLAGSMNSLVTPPYDVIDEKAQDSYYRINPYNVIRLEYGKKYPQDNNFNNRYTRAAKDFTEWLQEKILVPEEKPSLYLYEQEFTAAGEKKVRTGFIAGVKIEPYANGVVLPHEETLPKHKADRLALMHACRANFSPIFGLFADSSMKVDSLLKTAKNRPADVDFTDESGLMHRLWVISDTDTVQKVQEAMSEQRIFIADGHHRYETSLNYRNERRNEDESISGTPDNKLQEPINDEYPAAPYNYIMMTLVNLYDPGLVVFPTHRLVKNIDSFDLENFLKKITQNFDLEEFCLNQDKSNFSQFLERMAQLGEMDQSQHKHAFGLYTGQSLYIIILKETTNLSDYMPGDKSSDWRGLDVSVLHSLIMENYLGIGGEQRANEANLTYTREEAGALEKVDKGEYQLAFFMNPTRVEEVTAVASNGEKMPQKSTFFYPKLITGLVINKL</sequence>
<evidence type="ECO:0000313" key="3">
    <source>
        <dbReference type="Proteomes" id="UP000002217"/>
    </source>
</evidence>
<dbReference type="KEGG" id="dae:Dtox_0718"/>
<dbReference type="HOGENOM" id="CLU_031277_2_0_9"/>
<evidence type="ECO:0000313" key="2">
    <source>
        <dbReference type="EMBL" id="ACV61632.1"/>
    </source>
</evidence>
<dbReference type="OrthoDB" id="9781616at2"/>
<feature type="region of interest" description="Disordered" evidence="1">
    <location>
        <begin position="226"/>
        <end position="246"/>
    </location>
</feature>
<gene>
    <name evidence="2" type="ordered locus">Dtox_0718</name>
</gene>
<evidence type="ECO:0000256" key="1">
    <source>
        <dbReference type="SAM" id="MobiDB-lite"/>
    </source>
</evidence>
<dbReference type="STRING" id="485916.Dtox_0718"/>
<keyword evidence="3" id="KW-1185">Reference proteome</keyword>
<name>C8W1I7_DESAS</name>